<dbReference type="PROSITE" id="PS51257">
    <property type="entry name" value="PROKAR_LIPOPROTEIN"/>
    <property type="match status" value="1"/>
</dbReference>
<dbReference type="Proteomes" id="UP000501466">
    <property type="component" value="Chromosome"/>
</dbReference>
<sequence length="109" mass="11767">MKKLLVISAVAASLTLGACASTPTAKSEYDATVEKATMAHAEAKKMGNVWKQKKMKMSYAEDYLAKAAEAKAKGDEAAALKFAKEALKTAEAEVEQSMKYADVKPGWYK</sequence>
<feature type="signal peptide" evidence="1">
    <location>
        <begin position="1"/>
        <end position="20"/>
    </location>
</feature>
<evidence type="ECO:0000313" key="2">
    <source>
        <dbReference type="EMBL" id="BBP43037.1"/>
    </source>
</evidence>
<name>A0A6F8PLW7_9GAMM</name>
<keyword evidence="1" id="KW-0732">Signal</keyword>
<dbReference type="RefSeq" id="WP_173290881.1">
    <property type="nucleotide sequence ID" value="NZ_AP021888.1"/>
</dbReference>
<feature type="chain" id="PRO_5026066824" description="SoxXA-binding protein" evidence="1">
    <location>
        <begin position="21"/>
        <end position="109"/>
    </location>
</feature>
<gene>
    <name evidence="2" type="ORF">THMIRHAT_07830</name>
</gene>
<evidence type="ECO:0000313" key="3">
    <source>
        <dbReference type="Proteomes" id="UP000501466"/>
    </source>
</evidence>
<proteinExistence type="predicted"/>
<evidence type="ECO:0000256" key="1">
    <source>
        <dbReference type="SAM" id="SignalP"/>
    </source>
</evidence>
<keyword evidence="3" id="KW-1185">Reference proteome</keyword>
<accession>A0A6F8PLW7</accession>
<dbReference type="EMBL" id="AP021888">
    <property type="protein sequence ID" value="BBP43037.1"/>
    <property type="molecule type" value="Genomic_DNA"/>
</dbReference>
<evidence type="ECO:0008006" key="4">
    <source>
        <dbReference type="Google" id="ProtNLM"/>
    </source>
</evidence>
<dbReference type="AlphaFoldDB" id="A0A6F8PLW7"/>
<dbReference type="KEGG" id="tzo:THMIRHAT_07830"/>
<reference evidence="3" key="1">
    <citation type="submission" date="2019-11" db="EMBL/GenBank/DDBJ databases">
        <title>Isolation and characterization of two novel species in the genus Thiomicrorhabdus.</title>
        <authorList>
            <person name="Mochizuki J."/>
            <person name="Kojima H."/>
            <person name="Fukui M."/>
        </authorList>
    </citation>
    <scope>NUCLEOTIDE SEQUENCE [LARGE SCALE GENOMIC DNA]</scope>
    <source>
        <strain evidence="3">AkT22</strain>
    </source>
</reference>
<organism evidence="2 3">
    <name type="scientific">Thiosulfativibrio zosterae</name>
    <dbReference type="NCBI Taxonomy" id="2675053"/>
    <lineage>
        <taxon>Bacteria</taxon>
        <taxon>Pseudomonadati</taxon>
        <taxon>Pseudomonadota</taxon>
        <taxon>Gammaproteobacteria</taxon>
        <taxon>Thiotrichales</taxon>
        <taxon>Piscirickettsiaceae</taxon>
        <taxon>Thiosulfativibrio</taxon>
    </lineage>
</organism>
<protein>
    <recommendedName>
        <fullName evidence="4">SoxXA-binding protein</fullName>
    </recommendedName>
</protein>